<evidence type="ECO:0000256" key="1">
    <source>
        <dbReference type="SAM" id="MobiDB-lite"/>
    </source>
</evidence>
<protein>
    <recommendedName>
        <fullName evidence="3">Capsid protein</fullName>
    </recommendedName>
</protein>
<evidence type="ECO:0000313" key="2">
    <source>
        <dbReference type="EMBL" id="QRQ90262.1"/>
    </source>
</evidence>
<dbReference type="GO" id="GO:0005198">
    <property type="term" value="F:structural molecule activity"/>
    <property type="evidence" value="ECO:0007669"/>
    <property type="project" value="InterPro"/>
</dbReference>
<dbReference type="InterPro" id="IPR003433">
    <property type="entry name" value="Capsid_VP4_densovirus"/>
</dbReference>
<dbReference type="EMBL" id="MW348569">
    <property type="protein sequence ID" value="QRQ90262.1"/>
    <property type="molecule type" value="Genomic_DNA"/>
</dbReference>
<sequence length="609" mass="67174">MSGYNRPPPNERRGWDDKNMSQKLYSWIQYNRALGRRQIPYVPFPEEELRGLAPDQYPNLRQHVTSTTTTEKPKKQISIIGFLDDEQAALVNNDPQLKAALNYIAENDPIPKYVSSGGGSKRQRIDASEAGPSGEPKSTTSTSKAPETSSTTEANMPLPGTGRDTDMEVDGNTGPAAKKPVKTPGGRFSGAPAHGGNGALIIYRPLNYANGCNLVFEKVHRFLSYGVATVPLKLDAVDGDDYSTLILTTSLMEIPWDRPFMYLSPGEFDSLPKGAYVKSMSIQITQQNPRVAFETASSTSGLATLNQNKFGIKAIGLNAKNGMRVTSRRLTAFDAEEPMVPTNSEIAKYDDIDIAMYGRKQSDAEFANSVPASCVMTELQVPNYLCLWNTYPISAETSQGTDLGWYSLAEHVTQYDMAYTVGNELINMTYYPSYAPLKSQLSHAEYLQGNQIVGVSNSLDIIEGDSSKQITKITINSTDNTVAITENYSTQSCGSTAFTPITRYSIIEKGQLYKNIDNGFQKKCVIPSIHIGISSIPKLTTSVGIIQPMSYTDVQNYVQVKCSMEVGFYMPHHNTYQSEFNVEAHDVKLGIDESINTDYPIRFGKYSIK</sequence>
<evidence type="ECO:0008006" key="3">
    <source>
        <dbReference type="Google" id="ProtNLM"/>
    </source>
</evidence>
<organism evidence="2">
    <name type="scientific">Parvoviridae sp</name>
    <dbReference type="NCBI Taxonomy" id="1940570"/>
    <lineage>
        <taxon>Viruses</taxon>
        <taxon>Monodnaviria</taxon>
        <taxon>Shotokuvirae</taxon>
        <taxon>Cossaviricota</taxon>
        <taxon>Quintoviricetes</taxon>
        <taxon>Piccovirales</taxon>
        <taxon>Parvoviridae</taxon>
    </lineage>
</organism>
<dbReference type="InterPro" id="IPR016184">
    <property type="entry name" value="Capsid/spike_ssDNA_virus"/>
</dbReference>
<proteinExistence type="predicted"/>
<accession>A0A893A4V2</accession>
<name>A0A893A4V2_9VIRU</name>
<dbReference type="Pfam" id="PF02336">
    <property type="entry name" value="Denso_VP4"/>
    <property type="match status" value="1"/>
</dbReference>
<dbReference type="SUPFAM" id="SSF88645">
    <property type="entry name" value="ssDNA viruses"/>
    <property type="match status" value="1"/>
</dbReference>
<feature type="region of interest" description="Disordered" evidence="1">
    <location>
        <begin position="109"/>
        <end position="190"/>
    </location>
</feature>
<reference evidence="2" key="1">
    <citation type="submission" date="2020-11" db="EMBL/GenBank/DDBJ databases">
        <title>Viral genomes from river ports along the Yangtze River in China.</title>
        <authorList>
            <person name="Lu J."/>
            <person name="Shen Q."/>
            <person name="Yang S."/>
            <person name="Zhang W."/>
        </authorList>
    </citation>
    <scope>NUCLEOTIDE SEQUENCE</scope>
    <source>
        <strain evidence="2">3nj-parvo-1</strain>
    </source>
</reference>
<feature type="compositionally biased region" description="Polar residues" evidence="1">
    <location>
        <begin position="136"/>
        <end position="154"/>
    </location>
</feature>